<gene>
    <name evidence="11" type="ORF">GSLYS_00007134001</name>
</gene>
<comment type="similarity">
    <text evidence="2">Belongs to the ABC transporter superfamily. ABCG family. Eye pigment precursor importer (TC 3.A.1.204) subfamily.</text>
</comment>
<keyword evidence="8 9" id="KW-0472">Membrane</keyword>
<dbReference type="GO" id="GO:0005886">
    <property type="term" value="C:plasma membrane"/>
    <property type="evidence" value="ECO:0007669"/>
    <property type="project" value="TreeGrafter"/>
</dbReference>
<keyword evidence="7 9" id="KW-1133">Transmembrane helix</keyword>
<dbReference type="PANTHER" id="PTHR48041">
    <property type="entry name" value="ABC TRANSPORTER G FAMILY MEMBER 28"/>
    <property type="match status" value="1"/>
</dbReference>
<dbReference type="SUPFAM" id="SSF52540">
    <property type="entry name" value="P-loop containing nucleoside triphosphate hydrolases"/>
    <property type="match status" value="1"/>
</dbReference>
<feature type="domain" description="ABC transporter" evidence="10">
    <location>
        <begin position="73"/>
        <end position="328"/>
    </location>
</feature>
<dbReference type="InterPro" id="IPR027417">
    <property type="entry name" value="P-loop_NTPase"/>
</dbReference>
<dbReference type="InterPro" id="IPR043926">
    <property type="entry name" value="ABCG_dom"/>
</dbReference>
<proteinExistence type="inferred from homology"/>
<dbReference type="EMBL" id="CAXITT010000134">
    <property type="protein sequence ID" value="CAL1533116.1"/>
    <property type="molecule type" value="Genomic_DNA"/>
</dbReference>
<dbReference type="SMART" id="SM00382">
    <property type="entry name" value="AAA"/>
    <property type="match status" value="1"/>
</dbReference>
<comment type="subcellular location">
    <subcellularLocation>
        <location evidence="1">Membrane</location>
        <topology evidence="1">Multi-pass membrane protein</topology>
    </subcellularLocation>
</comment>
<name>A0AAV2HJY3_LYMST</name>
<feature type="transmembrane region" description="Helical" evidence="9">
    <location>
        <begin position="424"/>
        <end position="445"/>
    </location>
</feature>
<feature type="transmembrane region" description="Helical" evidence="9">
    <location>
        <begin position="510"/>
        <end position="531"/>
    </location>
</feature>
<dbReference type="GO" id="GO:0140359">
    <property type="term" value="F:ABC-type transporter activity"/>
    <property type="evidence" value="ECO:0007669"/>
    <property type="project" value="InterPro"/>
</dbReference>
<evidence type="ECO:0000256" key="6">
    <source>
        <dbReference type="ARBA" id="ARBA00022840"/>
    </source>
</evidence>
<reference evidence="11 12" key="1">
    <citation type="submission" date="2024-04" db="EMBL/GenBank/DDBJ databases">
        <authorList>
            <consortium name="Genoscope - CEA"/>
            <person name="William W."/>
        </authorList>
    </citation>
    <scope>NUCLEOTIDE SEQUENCE [LARGE SCALE GENOMIC DNA]</scope>
</reference>
<sequence>MDDPGEKTPLLQSHKSVTADDALHVTVTDVDENQVGVEHVDGRVHSSNGGIPTIRIERYYSVIEKTYPVALSWRNVNVSVKIPAKKSFCGGESIPAREKHILTDVSGVVQPGTLVAIMGASGAGKSTLLNILTNRNIKNYIYTGDIRINGWHIGQCIKGISAYVQQDDLFIGTLTVREQLQFRALLRMDKRLDRSARLSRVEAVITEMGLIGCANNRIGDAGGGKKGISGGERKRLSFASEALTNPPIFFCDEPTSGLDTFMAQSIVSTLQKMASKGRVILCTIHQPSSELFSMFDQILLMAEGRTAFMGTQQAAMEFFQKLDYPCPTNYNPADHYILTLAIVPGREEECRENTLAICNKFKETEECVKITRQTQELTETARHSNSDPLLNDLLAGDSRYDSSWLVQFRYLFWRSWITTFRDVILFRVRILQTLTLAIVLGLVYLQTTVDQKGIMSINGAIFLLITNTSFSNMFAVVNSFPLELAIFLREYGTGLYRVDSYYLTKTLSEVPLFVVISIIFTTLTYWMVGLYNSWDAYLIAVGILLLVANVAISLAYLISTICGSVTLSLAIAPPLLIPIMLFGGIFVNNGNVPVYFVWLEYLSWFKFANEVLMVNQWRNFDHIPCPNITLPLNMTTPPSSASPCLFRTGTDVLEYTSFSEDNIYLDIGLLVALQVGFRILSIIALYVRARRSKE</sequence>
<dbReference type="Pfam" id="PF01061">
    <property type="entry name" value="ABC2_membrane"/>
    <property type="match status" value="1"/>
</dbReference>
<dbReference type="GO" id="GO:0005524">
    <property type="term" value="F:ATP binding"/>
    <property type="evidence" value="ECO:0007669"/>
    <property type="project" value="UniProtKB-KW"/>
</dbReference>
<dbReference type="Proteomes" id="UP001497497">
    <property type="component" value="Unassembled WGS sequence"/>
</dbReference>
<comment type="caution">
    <text evidence="11">The sequence shown here is derived from an EMBL/GenBank/DDBJ whole genome shotgun (WGS) entry which is preliminary data.</text>
</comment>
<evidence type="ECO:0000256" key="3">
    <source>
        <dbReference type="ARBA" id="ARBA00022448"/>
    </source>
</evidence>
<dbReference type="PROSITE" id="PS00211">
    <property type="entry name" value="ABC_TRANSPORTER_1"/>
    <property type="match status" value="1"/>
</dbReference>
<evidence type="ECO:0000256" key="1">
    <source>
        <dbReference type="ARBA" id="ARBA00004141"/>
    </source>
</evidence>
<dbReference type="InterPro" id="IPR050352">
    <property type="entry name" value="ABCG_transporters"/>
</dbReference>
<evidence type="ECO:0000313" key="12">
    <source>
        <dbReference type="Proteomes" id="UP001497497"/>
    </source>
</evidence>
<protein>
    <recommendedName>
        <fullName evidence="10">ABC transporter domain-containing protein</fullName>
    </recommendedName>
</protein>
<keyword evidence="12" id="KW-1185">Reference proteome</keyword>
<evidence type="ECO:0000256" key="7">
    <source>
        <dbReference type="ARBA" id="ARBA00022989"/>
    </source>
</evidence>
<evidence type="ECO:0000256" key="8">
    <source>
        <dbReference type="ARBA" id="ARBA00023136"/>
    </source>
</evidence>
<dbReference type="CDD" id="cd03213">
    <property type="entry name" value="ABCG_EPDR"/>
    <property type="match status" value="1"/>
</dbReference>
<dbReference type="PANTHER" id="PTHR48041:SF139">
    <property type="entry name" value="PROTEIN SCARLET"/>
    <property type="match status" value="1"/>
</dbReference>
<feature type="transmembrane region" description="Helical" evidence="9">
    <location>
        <begin position="663"/>
        <end position="687"/>
    </location>
</feature>
<evidence type="ECO:0000313" key="11">
    <source>
        <dbReference type="EMBL" id="CAL1533116.1"/>
    </source>
</evidence>
<evidence type="ECO:0000256" key="2">
    <source>
        <dbReference type="ARBA" id="ARBA00005814"/>
    </source>
</evidence>
<evidence type="ECO:0000256" key="4">
    <source>
        <dbReference type="ARBA" id="ARBA00022692"/>
    </source>
</evidence>
<dbReference type="Pfam" id="PF19055">
    <property type="entry name" value="ABC2_membrane_7"/>
    <property type="match status" value="1"/>
</dbReference>
<dbReference type="InterPro" id="IPR017871">
    <property type="entry name" value="ABC_transporter-like_CS"/>
</dbReference>
<organism evidence="11 12">
    <name type="scientific">Lymnaea stagnalis</name>
    <name type="common">Great pond snail</name>
    <name type="synonym">Helix stagnalis</name>
    <dbReference type="NCBI Taxonomy" id="6523"/>
    <lineage>
        <taxon>Eukaryota</taxon>
        <taxon>Metazoa</taxon>
        <taxon>Spiralia</taxon>
        <taxon>Lophotrochozoa</taxon>
        <taxon>Mollusca</taxon>
        <taxon>Gastropoda</taxon>
        <taxon>Heterobranchia</taxon>
        <taxon>Euthyneura</taxon>
        <taxon>Panpulmonata</taxon>
        <taxon>Hygrophila</taxon>
        <taxon>Lymnaeoidea</taxon>
        <taxon>Lymnaeidae</taxon>
        <taxon>Lymnaea</taxon>
    </lineage>
</organism>
<dbReference type="AlphaFoldDB" id="A0AAV2HJY3"/>
<feature type="transmembrane region" description="Helical" evidence="9">
    <location>
        <begin position="565"/>
        <end position="587"/>
    </location>
</feature>
<dbReference type="InterPro" id="IPR003439">
    <property type="entry name" value="ABC_transporter-like_ATP-bd"/>
</dbReference>
<evidence type="ECO:0000256" key="5">
    <source>
        <dbReference type="ARBA" id="ARBA00022741"/>
    </source>
</evidence>
<keyword evidence="6" id="KW-0067">ATP-binding</keyword>
<dbReference type="Pfam" id="PF00005">
    <property type="entry name" value="ABC_tran"/>
    <property type="match status" value="1"/>
</dbReference>
<dbReference type="PROSITE" id="PS50893">
    <property type="entry name" value="ABC_TRANSPORTER_2"/>
    <property type="match status" value="1"/>
</dbReference>
<dbReference type="Gene3D" id="3.40.50.300">
    <property type="entry name" value="P-loop containing nucleotide triphosphate hydrolases"/>
    <property type="match status" value="1"/>
</dbReference>
<dbReference type="GO" id="GO:0016887">
    <property type="term" value="F:ATP hydrolysis activity"/>
    <property type="evidence" value="ECO:0007669"/>
    <property type="project" value="InterPro"/>
</dbReference>
<accession>A0AAV2HJY3</accession>
<dbReference type="InterPro" id="IPR003593">
    <property type="entry name" value="AAA+_ATPase"/>
</dbReference>
<keyword evidence="3" id="KW-0813">Transport</keyword>
<evidence type="ECO:0000256" key="9">
    <source>
        <dbReference type="SAM" id="Phobius"/>
    </source>
</evidence>
<dbReference type="InterPro" id="IPR013525">
    <property type="entry name" value="ABC2_TM"/>
</dbReference>
<feature type="transmembrane region" description="Helical" evidence="9">
    <location>
        <begin position="537"/>
        <end position="558"/>
    </location>
</feature>
<evidence type="ECO:0000259" key="10">
    <source>
        <dbReference type="PROSITE" id="PS50893"/>
    </source>
</evidence>
<keyword evidence="4 9" id="KW-0812">Transmembrane</keyword>
<keyword evidence="5" id="KW-0547">Nucleotide-binding</keyword>